<evidence type="ECO:0000256" key="7">
    <source>
        <dbReference type="ARBA" id="ARBA00023163"/>
    </source>
</evidence>
<evidence type="ECO:0000313" key="11">
    <source>
        <dbReference type="EMBL" id="CAH2086945.1"/>
    </source>
</evidence>
<feature type="compositionally biased region" description="Polar residues" evidence="10">
    <location>
        <begin position="180"/>
        <end position="194"/>
    </location>
</feature>
<dbReference type="PROSITE" id="PS51802">
    <property type="entry name" value="ZF_CCHHC"/>
    <property type="match status" value="1"/>
</dbReference>
<keyword evidence="6" id="KW-0805">Transcription regulation</keyword>
<keyword evidence="2" id="KW-0479">Metal-binding</keyword>
<name>A0AAU9TQX2_EUPED</name>
<dbReference type="CDD" id="cd20103">
    <property type="entry name" value="MBT_L3MBTL1-like_rpt3"/>
    <property type="match status" value="1"/>
</dbReference>
<evidence type="ECO:0000256" key="10">
    <source>
        <dbReference type="SAM" id="MobiDB-lite"/>
    </source>
</evidence>
<dbReference type="PANTHER" id="PTHR12247:SF131">
    <property type="entry name" value="LD05287P"/>
    <property type="match status" value="1"/>
</dbReference>
<dbReference type="GO" id="GO:0005634">
    <property type="term" value="C:nucleus"/>
    <property type="evidence" value="ECO:0007669"/>
    <property type="project" value="UniProtKB-SubCell"/>
</dbReference>
<dbReference type="PANTHER" id="PTHR12247">
    <property type="entry name" value="POLYCOMB GROUP PROTEIN"/>
    <property type="match status" value="1"/>
</dbReference>
<gene>
    <name evidence="11" type="ORF">EEDITHA_LOCUS3259</name>
</gene>
<evidence type="ECO:0000256" key="3">
    <source>
        <dbReference type="ARBA" id="ARBA00022737"/>
    </source>
</evidence>
<dbReference type="Pfam" id="PF02820">
    <property type="entry name" value="MBT"/>
    <property type="match status" value="1"/>
</dbReference>
<dbReference type="SUPFAM" id="SSF63748">
    <property type="entry name" value="Tudor/PWWP/MBT"/>
    <property type="match status" value="1"/>
</dbReference>
<keyword evidence="5" id="KW-0862">Zinc</keyword>
<feature type="compositionally biased region" description="Low complexity" evidence="10">
    <location>
        <begin position="254"/>
        <end position="302"/>
    </location>
</feature>
<evidence type="ECO:0000256" key="2">
    <source>
        <dbReference type="ARBA" id="ARBA00022723"/>
    </source>
</evidence>
<comment type="caution">
    <text evidence="11">The sequence shown here is derived from an EMBL/GenBank/DDBJ whole genome shotgun (WGS) entry which is preliminary data.</text>
</comment>
<keyword evidence="12" id="KW-1185">Reference proteome</keyword>
<reference evidence="11" key="1">
    <citation type="submission" date="2022-03" db="EMBL/GenBank/DDBJ databases">
        <authorList>
            <person name="Tunstrom K."/>
        </authorList>
    </citation>
    <scope>NUCLEOTIDE SEQUENCE</scope>
</reference>
<sequence length="404" mass="43306">MLNCVTLSPDYKDPDSFSWESYLAETMSTAAPPRAFKTRPPVGFKPGMKLEVVDRKVPFLIRVATVSAVKRHQLYVSFDGWSEPMSFWIDDDSPDLHPVGWCLKTGHPLEPPLTAEELRVQGPCGVGGCRGLGSARGGAHKQHVAASACPYRAASPPPLPDRLARGPAPRAPLPVPLRAQSKQKLSATITSNSDTPKEKPQRGRPPKHKRVEIVAKNDTVSDDESLSSSGGKRWRGSGSEDNRALRSLSRPETSAHQSPAQQSSAHQSPAHQSSAHQSPAHQSSAHQSPAHQSSAHQSPAHHTPAHRSFAQAYPAPQPPRALIARHMADLELSPDPTSWTQKEVAALLARLAGAAAGAAAAAARLSGAELLMASCEELVHCLRLRLGPAVKVHAAVRHLRDSLS</sequence>
<dbReference type="Gene3D" id="2.30.30.140">
    <property type="match status" value="1"/>
</dbReference>
<protein>
    <submittedName>
        <fullName evidence="11">Uncharacterized protein</fullName>
    </submittedName>
</protein>
<evidence type="ECO:0000256" key="6">
    <source>
        <dbReference type="ARBA" id="ARBA00023015"/>
    </source>
</evidence>
<evidence type="ECO:0000256" key="1">
    <source>
        <dbReference type="ARBA" id="ARBA00004123"/>
    </source>
</evidence>
<dbReference type="InterPro" id="IPR002515">
    <property type="entry name" value="Znf_C2H2C"/>
</dbReference>
<feature type="repeat" description="MBT" evidence="9">
    <location>
        <begin position="17"/>
        <end position="112"/>
    </location>
</feature>
<dbReference type="GO" id="GO:0042393">
    <property type="term" value="F:histone binding"/>
    <property type="evidence" value="ECO:0007669"/>
    <property type="project" value="TreeGrafter"/>
</dbReference>
<evidence type="ECO:0000256" key="9">
    <source>
        <dbReference type="PROSITE-ProRule" id="PRU00459"/>
    </source>
</evidence>
<dbReference type="Proteomes" id="UP001153954">
    <property type="component" value="Unassembled WGS sequence"/>
</dbReference>
<accession>A0AAU9TQX2</accession>
<keyword evidence="7" id="KW-0804">Transcription</keyword>
<evidence type="ECO:0000256" key="4">
    <source>
        <dbReference type="ARBA" id="ARBA00022771"/>
    </source>
</evidence>
<evidence type="ECO:0000313" key="12">
    <source>
        <dbReference type="Proteomes" id="UP001153954"/>
    </source>
</evidence>
<dbReference type="GO" id="GO:0045892">
    <property type="term" value="P:negative regulation of DNA-templated transcription"/>
    <property type="evidence" value="ECO:0007669"/>
    <property type="project" value="TreeGrafter"/>
</dbReference>
<dbReference type="GO" id="GO:0003682">
    <property type="term" value="F:chromatin binding"/>
    <property type="evidence" value="ECO:0007669"/>
    <property type="project" value="TreeGrafter"/>
</dbReference>
<evidence type="ECO:0000256" key="8">
    <source>
        <dbReference type="ARBA" id="ARBA00023242"/>
    </source>
</evidence>
<keyword evidence="4" id="KW-0863">Zinc-finger</keyword>
<dbReference type="GO" id="GO:0008270">
    <property type="term" value="F:zinc ion binding"/>
    <property type="evidence" value="ECO:0007669"/>
    <property type="project" value="UniProtKB-KW"/>
</dbReference>
<dbReference type="PROSITE" id="PS51079">
    <property type="entry name" value="MBT"/>
    <property type="match status" value="1"/>
</dbReference>
<keyword evidence="3" id="KW-0677">Repeat</keyword>
<dbReference type="InterPro" id="IPR013761">
    <property type="entry name" value="SAM/pointed_sf"/>
</dbReference>
<feature type="compositionally biased region" description="Low complexity" evidence="10">
    <location>
        <begin position="226"/>
        <end position="237"/>
    </location>
</feature>
<dbReference type="AlphaFoldDB" id="A0AAU9TQX2"/>
<feature type="region of interest" description="Disordered" evidence="10">
    <location>
        <begin position="156"/>
        <end position="313"/>
    </location>
</feature>
<evidence type="ECO:0000256" key="5">
    <source>
        <dbReference type="ARBA" id="ARBA00022833"/>
    </source>
</evidence>
<keyword evidence="8" id="KW-0539">Nucleus</keyword>
<dbReference type="Gene3D" id="1.10.150.50">
    <property type="entry name" value="Transcription Factor, Ets-1"/>
    <property type="match status" value="1"/>
</dbReference>
<dbReference type="EMBL" id="CAKOGL010000005">
    <property type="protein sequence ID" value="CAH2086945.1"/>
    <property type="molecule type" value="Genomic_DNA"/>
</dbReference>
<proteinExistence type="predicted"/>
<dbReference type="InterPro" id="IPR050548">
    <property type="entry name" value="PcG_chromatin_remod_factors"/>
</dbReference>
<dbReference type="InterPro" id="IPR004092">
    <property type="entry name" value="Mbt"/>
</dbReference>
<dbReference type="SMART" id="SM00561">
    <property type="entry name" value="MBT"/>
    <property type="match status" value="1"/>
</dbReference>
<organism evidence="11 12">
    <name type="scientific">Euphydryas editha</name>
    <name type="common">Edith's checkerspot</name>
    <dbReference type="NCBI Taxonomy" id="104508"/>
    <lineage>
        <taxon>Eukaryota</taxon>
        <taxon>Metazoa</taxon>
        <taxon>Ecdysozoa</taxon>
        <taxon>Arthropoda</taxon>
        <taxon>Hexapoda</taxon>
        <taxon>Insecta</taxon>
        <taxon>Pterygota</taxon>
        <taxon>Neoptera</taxon>
        <taxon>Endopterygota</taxon>
        <taxon>Lepidoptera</taxon>
        <taxon>Glossata</taxon>
        <taxon>Ditrysia</taxon>
        <taxon>Papilionoidea</taxon>
        <taxon>Nymphalidae</taxon>
        <taxon>Nymphalinae</taxon>
        <taxon>Euphydryas</taxon>
    </lineage>
</organism>
<comment type="subcellular location">
    <subcellularLocation>
        <location evidence="1">Nucleus</location>
    </subcellularLocation>
</comment>